<dbReference type="EMBL" id="BGZK01000625">
    <property type="protein sequence ID" value="GBP53430.1"/>
    <property type="molecule type" value="Genomic_DNA"/>
</dbReference>
<dbReference type="InterPro" id="IPR027417">
    <property type="entry name" value="P-loop_NTPase"/>
</dbReference>
<evidence type="ECO:0000313" key="2">
    <source>
        <dbReference type="EMBL" id="GBP53430.1"/>
    </source>
</evidence>
<feature type="domain" description="(+)RNA virus helicase C-terminal" evidence="1">
    <location>
        <begin position="26"/>
        <end position="137"/>
    </location>
</feature>
<accession>A0A4C1WRF6</accession>
<gene>
    <name evidence="2" type="ORF">EVAR_17505_1</name>
</gene>
<name>A0A4C1WRF6_EUMVA</name>
<comment type="caution">
    <text evidence="2">The sequence shown here is derived from an EMBL/GenBank/DDBJ whole genome shotgun (WGS) entry which is preliminary data.</text>
</comment>
<evidence type="ECO:0000259" key="1">
    <source>
        <dbReference type="Pfam" id="PF01443"/>
    </source>
</evidence>
<dbReference type="AlphaFoldDB" id="A0A4C1WRF6"/>
<dbReference type="InterPro" id="IPR027351">
    <property type="entry name" value="(+)RNA_virus_helicase_core_dom"/>
</dbReference>
<sequence length="193" mass="21200">MLKTVTKPKASGDAWENWMVPNITWVNGIPGRGKTSRVMNHFELGRNVMITSTREAARNLKGKLATRLGADACSVVRTMMSVLVNGLQGPKSCDRLIVYEALMSHFGAIVMATQLVDAKEVLLIGDVNQLPFINRDSERKGTCILTIHEAQGLTSDGTVIVLIATKYKIRDSVLHAVLAITLHTVICVIPHRR</sequence>
<protein>
    <recommendedName>
        <fullName evidence="1">(+)RNA virus helicase C-terminal domain-containing protein</fullName>
    </recommendedName>
</protein>
<dbReference type="Proteomes" id="UP000299102">
    <property type="component" value="Unassembled WGS sequence"/>
</dbReference>
<evidence type="ECO:0000313" key="3">
    <source>
        <dbReference type="Proteomes" id="UP000299102"/>
    </source>
</evidence>
<reference evidence="2 3" key="1">
    <citation type="journal article" date="2019" name="Commun. Biol.">
        <title>The bagworm genome reveals a unique fibroin gene that provides high tensile strength.</title>
        <authorList>
            <person name="Kono N."/>
            <person name="Nakamura H."/>
            <person name="Ohtoshi R."/>
            <person name="Tomita M."/>
            <person name="Numata K."/>
            <person name="Arakawa K."/>
        </authorList>
    </citation>
    <scope>NUCLEOTIDE SEQUENCE [LARGE SCALE GENOMIC DNA]</scope>
</reference>
<dbReference type="Gene3D" id="3.40.50.300">
    <property type="entry name" value="P-loop containing nucleotide triphosphate hydrolases"/>
    <property type="match status" value="1"/>
</dbReference>
<organism evidence="2 3">
    <name type="scientific">Eumeta variegata</name>
    <name type="common">Bagworm moth</name>
    <name type="synonym">Eumeta japonica</name>
    <dbReference type="NCBI Taxonomy" id="151549"/>
    <lineage>
        <taxon>Eukaryota</taxon>
        <taxon>Metazoa</taxon>
        <taxon>Ecdysozoa</taxon>
        <taxon>Arthropoda</taxon>
        <taxon>Hexapoda</taxon>
        <taxon>Insecta</taxon>
        <taxon>Pterygota</taxon>
        <taxon>Neoptera</taxon>
        <taxon>Endopterygota</taxon>
        <taxon>Lepidoptera</taxon>
        <taxon>Glossata</taxon>
        <taxon>Ditrysia</taxon>
        <taxon>Tineoidea</taxon>
        <taxon>Psychidae</taxon>
        <taxon>Oiketicinae</taxon>
        <taxon>Eumeta</taxon>
    </lineage>
</organism>
<keyword evidence="3" id="KW-1185">Reference proteome</keyword>
<proteinExistence type="predicted"/>
<dbReference type="Pfam" id="PF01443">
    <property type="entry name" value="Viral_helicase1"/>
    <property type="match status" value="1"/>
</dbReference>
<dbReference type="GO" id="GO:0005524">
    <property type="term" value="F:ATP binding"/>
    <property type="evidence" value="ECO:0007669"/>
    <property type="project" value="InterPro"/>
</dbReference>
<dbReference type="OrthoDB" id="9995375at2759"/>
<dbReference type="SUPFAM" id="SSF52540">
    <property type="entry name" value="P-loop containing nucleoside triphosphate hydrolases"/>
    <property type="match status" value="1"/>
</dbReference>